<accession>A0A8E2ERZ1</accession>
<evidence type="ECO:0000313" key="2">
    <source>
        <dbReference type="EMBL" id="OCL03760.1"/>
    </source>
</evidence>
<evidence type="ECO:0000313" key="3">
    <source>
        <dbReference type="Proteomes" id="UP000250140"/>
    </source>
</evidence>
<protein>
    <recommendedName>
        <fullName evidence="1">Clr5 domain-containing protein</fullName>
    </recommendedName>
</protein>
<dbReference type="PANTHER" id="PTHR38788">
    <property type="entry name" value="CLR5 DOMAIN-CONTAINING PROTEIN"/>
    <property type="match status" value="1"/>
</dbReference>
<organism evidence="2 3">
    <name type="scientific">Glonium stellatum</name>
    <dbReference type="NCBI Taxonomy" id="574774"/>
    <lineage>
        <taxon>Eukaryota</taxon>
        <taxon>Fungi</taxon>
        <taxon>Dikarya</taxon>
        <taxon>Ascomycota</taxon>
        <taxon>Pezizomycotina</taxon>
        <taxon>Dothideomycetes</taxon>
        <taxon>Pleosporomycetidae</taxon>
        <taxon>Gloniales</taxon>
        <taxon>Gloniaceae</taxon>
        <taxon>Glonium</taxon>
    </lineage>
</organism>
<gene>
    <name evidence="2" type="ORF">AOQ84DRAFT_418262</name>
</gene>
<dbReference type="Pfam" id="PF14420">
    <property type="entry name" value="Clr5"/>
    <property type="match status" value="1"/>
</dbReference>
<dbReference type="OrthoDB" id="539213at2759"/>
<dbReference type="InterPro" id="IPR025676">
    <property type="entry name" value="Clr5_dom"/>
</dbReference>
<reference evidence="2 3" key="1">
    <citation type="journal article" date="2016" name="Nat. Commun.">
        <title>Ectomycorrhizal ecology is imprinted in the genome of the dominant symbiotic fungus Cenococcum geophilum.</title>
        <authorList>
            <consortium name="DOE Joint Genome Institute"/>
            <person name="Peter M."/>
            <person name="Kohler A."/>
            <person name="Ohm R.A."/>
            <person name="Kuo A."/>
            <person name="Krutzmann J."/>
            <person name="Morin E."/>
            <person name="Arend M."/>
            <person name="Barry K.W."/>
            <person name="Binder M."/>
            <person name="Choi C."/>
            <person name="Clum A."/>
            <person name="Copeland A."/>
            <person name="Grisel N."/>
            <person name="Haridas S."/>
            <person name="Kipfer T."/>
            <person name="LaButti K."/>
            <person name="Lindquist E."/>
            <person name="Lipzen A."/>
            <person name="Maire R."/>
            <person name="Meier B."/>
            <person name="Mihaltcheva S."/>
            <person name="Molinier V."/>
            <person name="Murat C."/>
            <person name="Poggeler S."/>
            <person name="Quandt C.A."/>
            <person name="Sperisen C."/>
            <person name="Tritt A."/>
            <person name="Tisserant E."/>
            <person name="Crous P.W."/>
            <person name="Henrissat B."/>
            <person name="Nehls U."/>
            <person name="Egli S."/>
            <person name="Spatafora J.W."/>
            <person name="Grigoriev I.V."/>
            <person name="Martin F.M."/>
        </authorList>
    </citation>
    <scope>NUCLEOTIDE SEQUENCE [LARGE SCALE GENOMIC DNA]</scope>
    <source>
        <strain evidence="2 3">CBS 207.34</strain>
    </source>
</reference>
<dbReference type="EMBL" id="KV750690">
    <property type="protein sequence ID" value="OCL03760.1"/>
    <property type="molecule type" value="Genomic_DNA"/>
</dbReference>
<dbReference type="AlphaFoldDB" id="A0A8E2ERZ1"/>
<evidence type="ECO:0000259" key="1">
    <source>
        <dbReference type="Pfam" id="PF14420"/>
    </source>
</evidence>
<name>A0A8E2ERZ1_9PEZI</name>
<sequence length="821" mass="93384">MSLSNTPFPPGPLPPEVSFQNKWELLKPFIIDQYINRKAPLSELIQTIKTRHGFDASESQYKYQINRKWQLKKILTATKKDAICKKLQQRDDRPAVVEHLGQNVNAKLRRHLKNARRQIQAPGLMQKRENDIFLYWNMPYGTMQGFNTGIMNRASPSGSGSTPSDIVMTMASSPQTNTSTSREGASSLSVELKKKRTVDRAHLFILNERDQLIKSMNQAERQTMSTWLYQFWFYAFKTAKYWGRGPRNWNAELLRFEDFGGAMLSLPNTPSANPSPSIFQHSPLDVRMAEGAGEDEDVAPSNLCRWVIHVPYTPYEPLASPPRDMTGAYDLNNPEDWPKWPVGWEVPEFQDRLKNGLETNDFSTAKAHDLPVAVDQIAAAVERSPEELVVEAIGFSIIGHNIELLATQIANVKKKRLEVDIEVLYPLHLAASYLDGAGTCCKILKCLIYSYIPGYSVIRNYQNTFGHTVLDNLFISILKSHTSILPGYVDDVWKNEKSFVGDNVDICGRWDADSVCFRKRLQRGKPTIPKEWKHKFCHTSVQTICHFIEILFYGLSSQLVNKASGIFLKYCSQCGLKLQLRPLHTLVLVATHLALSGCEDEDLFGMIACLLCFLANGADPTLTAEISVSALLHVQPCEICEQHEFLTAFDLAQQIGASLFLTWSPKVQTGWRVFCSVLRSSTEERRCNEDYSKAYEAANEDNPSRCEGWDDGSNRHFFGANKNMSILWAAVQTEFLTYRRLKEDDPWISEHFNMEDLAEGLHIGEEIRVGLVQKGLMEHFCYCDVLWSAKDDMPRPPRLGDVCKGYFANLDRWDRATYLED</sequence>
<dbReference type="PANTHER" id="PTHR38788:SF3">
    <property type="entry name" value="CLR5 DOMAIN-CONTAINING PROTEIN"/>
    <property type="match status" value="1"/>
</dbReference>
<feature type="domain" description="Clr5" evidence="1">
    <location>
        <begin position="21"/>
        <end position="73"/>
    </location>
</feature>
<proteinExistence type="predicted"/>
<dbReference type="Proteomes" id="UP000250140">
    <property type="component" value="Unassembled WGS sequence"/>
</dbReference>
<keyword evidence="3" id="KW-1185">Reference proteome</keyword>